<evidence type="ECO:0000313" key="1">
    <source>
        <dbReference type="EMBL" id="PYI25225.1"/>
    </source>
</evidence>
<reference evidence="1 2" key="1">
    <citation type="submission" date="2018-02" db="EMBL/GenBank/DDBJ databases">
        <title>The genomes of Aspergillus section Nigri reveals drivers in fungal speciation.</title>
        <authorList>
            <consortium name="DOE Joint Genome Institute"/>
            <person name="Vesth T.C."/>
            <person name="Nybo J."/>
            <person name="Theobald S."/>
            <person name="Brandl J."/>
            <person name="Frisvad J.C."/>
            <person name="Nielsen K.F."/>
            <person name="Lyhne E.K."/>
            <person name="Kogle M.E."/>
            <person name="Kuo A."/>
            <person name="Riley R."/>
            <person name="Clum A."/>
            <person name="Nolan M."/>
            <person name="Lipzen A."/>
            <person name="Salamov A."/>
            <person name="Henrissat B."/>
            <person name="Wiebenga A."/>
            <person name="De vries R.P."/>
            <person name="Grigoriev I.V."/>
            <person name="Mortensen U.H."/>
            <person name="Andersen M.R."/>
            <person name="Baker S.E."/>
        </authorList>
    </citation>
    <scope>NUCLEOTIDE SEQUENCE [LARGE SCALE GENOMIC DNA]</scope>
    <source>
        <strain evidence="1 2">CBS 114.80</strain>
    </source>
</reference>
<dbReference type="AlphaFoldDB" id="A0A2V5HL83"/>
<name>A0A2V5HL83_9EURO</name>
<protein>
    <submittedName>
        <fullName evidence="1">Uncharacterized protein</fullName>
    </submittedName>
</protein>
<organism evidence="1 2">
    <name type="scientific">Aspergillus indologenus CBS 114.80</name>
    <dbReference type="NCBI Taxonomy" id="1450541"/>
    <lineage>
        <taxon>Eukaryota</taxon>
        <taxon>Fungi</taxon>
        <taxon>Dikarya</taxon>
        <taxon>Ascomycota</taxon>
        <taxon>Pezizomycotina</taxon>
        <taxon>Eurotiomycetes</taxon>
        <taxon>Eurotiomycetidae</taxon>
        <taxon>Eurotiales</taxon>
        <taxon>Aspergillaceae</taxon>
        <taxon>Aspergillus</taxon>
        <taxon>Aspergillus subgen. Circumdati</taxon>
    </lineage>
</organism>
<evidence type="ECO:0000313" key="2">
    <source>
        <dbReference type="Proteomes" id="UP000248817"/>
    </source>
</evidence>
<gene>
    <name evidence="1" type="ORF">BP00DRAFT_431473</name>
</gene>
<keyword evidence="2" id="KW-1185">Reference proteome</keyword>
<sequence length="277" mass="31251">MLSLPNPLPLHLKLPDDPETVALLNRVVVYTAVILYHTIWHAPTYHIKFAKNTTSLTVHIATGLLEYFRYWLARAQTAHPQPILPDELDVLSSVLWSGTSFVLLRTLRRGDPRTTRPPYQAAACLRPLATVAAYAFRIPSLHTLSVYALEGFVWTRLAIFYFSRTPYLRGVVKDSTVYAISVPLAAVFSVHQSQVPGASLGFVLAMAYVKQLNEWVTRRSRCLRDPQAKNDVSVWERYLVVGLRTLGFVELDELRAVSGEQALVKKLNDQYVSETQS</sequence>
<dbReference type="EMBL" id="KZ825667">
    <property type="protein sequence ID" value="PYI25225.1"/>
    <property type="molecule type" value="Genomic_DNA"/>
</dbReference>
<proteinExistence type="predicted"/>
<accession>A0A2V5HL83</accession>
<dbReference type="Proteomes" id="UP000248817">
    <property type="component" value="Unassembled WGS sequence"/>
</dbReference>